<dbReference type="Proteomes" id="UP000030710">
    <property type="component" value="Unassembled WGS sequence"/>
</dbReference>
<dbReference type="EMBL" id="KE356561">
    <property type="protein sequence ID" value="ERG94378.1"/>
    <property type="molecule type" value="Genomic_DNA"/>
</dbReference>
<name>U1NCI9_9EURY</name>
<gene>
    <name evidence="1" type="ORF">J07HQW2_00812</name>
</gene>
<proteinExistence type="predicted"/>
<organism evidence="1 2">
    <name type="scientific">Haloquadratum walsbyi J07HQW2</name>
    <dbReference type="NCBI Taxonomy" id="1238425"/>
    <lineage>
        <taxon>Archaea</taxon>
        <taxon>Methanobacteriati</taxon>
        <taxon>Methanobacteriota</taxon>
        <taxon>Stenosarchaea group</taxon>
        <taxon>Halobacteria</taxon>
        <taxon>Halobacteriales</taxon>
        <taxon>Haloferacaceae</taxon>
        <taxon>Haloquadratum</taxon>
    </lineage>
</organism>
<evidence type="ECO:0000313" key="2">
    <source>
        <dbReference type="Proteomes" id="UP000030710"/>
    </source>
</evidence>
<reference evidence="1 2" key="1">
    <citation type="journal article" date="2013" name="PLoS ONE">
        <title>Assembly-driven community genomics of a hypersaline microbial ecosystem.</title>
        <authorList>
            <person name="Podell S."/>
            <person name="Ugalde J.A."/>
            <person name="Narasingarao P."/>
            <person name="Banfield J.F."/>
            <person name="Heidelberg K.B."/>
            <person name="Allen E.E."/>
        </authorList>
    </citation>
    <scope>NUCLEOTIDE SEQUENCE [LARGE SCALE GENOMIC DNA]</scope>
    <source>
        <strain evidence="2">J07HQW2</strain>
    </source>
</reference>
<protein>
    <submittedName>
        <fullName evidence="1">Uncharacterized protein</fullName>
    </submittedName>
</protein>
<accession>U1NCI9</accession>
<dbReference type="AlphaFoldDB" id="U1NCI9"/>
<sequence length="41" mass="4911">MYRPLKSTELGVRADSKTLLCQDSITFCIEIQWLRKRTDMY</sequence>
<dbReference type="HOGENOM" id="CLU_3263738_0_0_2"/>
<evidence type="ECO:0000313" key="1">
    <source>
        <dbReference type="EMBL" id="ERG94378.1"/>
    </source>
</evidence>